<evidence type="ECO:0000256" key="6">
    <source>
        <dbReference type="ARBA" id="ARBA00022490"/>
    </source>
</evidence>
<keyword evidence="5" id="KW-0158">Chromosome</keyword>
<dbReference type="AlphaFoldDB" id="A0A9P4QEL4"/>
<dbReference type="Proteomes" id="UP000799441">
    <property type="component" value="Unassembled WGS sequence"/>
</dbReference>
<keyword evidence="16" id="KW-0137">Centromere</keyword>
<keyword evidence="15" id="KW-0131">Cell cycle</keyword>
<feature type="compositionally biased region" description="Polar residues" evidence="19">
    <location>
        <begin position="29"/>
        <end position="44"/>
    </location>
</feature>
<evidence type="ECO:0000256" key="19">
    <source>
        <dbReference type="SAM" id="MobiDB-lite"/>
    </source>
</evidence>
<dbReference type="GO" id="GO:0042729">
    <property type="term" value="C:DASH complex"/>
    <property type="evidence" value="ECO:0007669"/>
    <property type="project" value="InterPro"/>
</dbReference>
<comment type="similarity">
    <text evidence="4">Belongs to the DASH complex DUO1 family.</text>
</comment>
<feature type="region of interest" description="Disordered" evidence="19">
    <location>
        <begin position="153"/>
        <end position="258"/>
    </location>
</feature>
<evidence type="ECO:0000256" key="17">
    <source>
        <dbReference type="ARBA" id="ARBA00044152"/>
    </source>
</evidence>
<dbReference type="GO" id="GO:0005874">
    <property type="term" value="C:microtubule"/>
    <property type="evidence" value="ECO:0007669"/>
    <property type="project" value="UniProtKB-KW"/>
</dbReference>
<accession>A0A9P4QEL4</accession>
<evidence type="ECO:0000256" key="18">
    <source>
        <dbReference type="ARBA" id="ARBA00044358"/>
    </source>
</evidence>
<keyword evidence="21" id="KW-1185">Reference proteome</keyword>
<evidence type="ECO:0000313" key="20">
    <source>
        <dbReference type="EMBL" id="KAF2725004.1"/>
    </source>
</evidence>
<dbReference type="Pfam" id="PF08651">
    <property type="entry name" value="DASH_Duo1"/>
    <property type="match status" value="1"/>
</dbReference>
<keyword evidence="9" id="KW-0498">Mitosis</keyword>
<proteinExistence type="inferred from homology"/>
<dbReference type="GO" id="GO:0072686">
    <property type="term" value="C:mitotic spindle"/>
    <property type="evidence" value="ECO:0007669"/>
    <property type="project" value="InterPro"/>
</dbReference>
<keyword evidence="11" id="KW-0995">Kinetochore</keyword>
<evidence type="ECO:0000256" key="9">
    <source>
        <dbReference type="ARBA" id="ARBA00022776"/>
    </source>
</evidence>
<comment type="caution">
    <text evidence="20">The sequence shown here is derived from an EMBL/GenBank/DDBJ whole genome shotgun (WGS) entry which is preliminary data.</text>
</comment>
<keyword evidence="8" id="KW-0493">Microtubule</keyword>
<keyword evidence="6" id="KW-0963">Cytoplasm</keyword>
<evidence type="ECO:0000256" key="7">
    <source>
        <dbReference type="ARBA" id="ARBA00022618"/>
    </source>
</evidence>
<keyword evidence="10" id="KW-0159">Chromosome partition</keyword>
<evidence type="ECO:0000256" key="10">
    <source>
        <dbReference type="ARBA" id="ARBA00022829"/>
    </source>
</evidence>
<name>A0A9P4QEL4_9PEZI</name>
<feature type="compositionally biased region" description="Low complexity" evidence="19">
    <location>
        <begin position="218"/>
        <end position="239"/>
    </location>
</feature>
<evidence type="ECO:0000313" key="21">
    <source>
        <dbReference type="Proteomes" id="UP000799441"/>
    </source>
</evidence>
<feature type="compositionally biased region" description="Basic and acidic residues" evidence="19">
    <location>
        <begin position="52"/>
        <end position="67"/>
    </location>
</feature>
<feature type="region of interest" description="Disordered" evidence="19">
    <location>
        <begin position="15"/>
        <end position="67"/>
    </location>
</feature>
<keyword evidence="13" id="KW-0206">Cytoskeleton</keyword>
<evidence type="ECO:0000256" key="15">
    <source>
        <dbReference type="ARBA" id="ARBA00023306"/>
    </source>
</evidence>
<evidence type="ECO:0000256" key="14">
    <source>
        <dbReference type="ARBA" id="ARBA00023242"/>
    </source>
</evidence>
<keyword evidence="12" id="KW-0175">Coiled coil</keyword>
<dbReference type="PANTHER" id="PTHR28216">
    <property type="entry name" value="DASH COMPLEX SUBUNIT DUO1"/>
    <property type="match status" value="1"/>
</dbReference>
<keyword evidence="7" id="KW-0132">Cell division</keyword>
<gene>
    <name evidence="20" type="ORF">K431DRAFT_281480</name>
</gene>
<evidence type="ECO:0000256" key="4">
    <source>
        <dbReference type="ARBA" id="ARBA00005366"/>
    </source>
</evidence>
<dbReference type="EMBL" id="MU003769">
    <property type="protein sequence ID" value="KAF2725004.1"/>
    <property type="molecule type" value="Genomic_DNA"/>
</dbReference>
<organism evidence="20 21">
    <name type="scientific">Polychaeton citri CBS 116435</name>
    <dbReference type="NCBI Taxonomy" id="1314669"/>
    <lineage>
        <taxon>Eukaryota</taxon>
        <taxon>Fungi</taxon>
        <taxon>Dikarya</taxon>
        <taxon>Ascomycota</taxon>
        <taxon>Pezizomycotina</taxon>
        <taxon>Dothideomycetes</taxon>
        <taxon>Dothideomycetidae</taxon>
        <taxon>Capnodiales</taxon>
        <taxon>Capnodiaceae</taxon>
        <taxon>Polychaeton</taxon>
    </lineage>
</organism>
<comment type="subcellular location">
    <subcellularLocation>
        <location evidence="3">Chromosome</location>
        <location evidence="3">Centromere</location>
        <location evidence="3">Kinetochore</location>
    </subcellularLocation>
    <subcellularLocation>
        <location evidence="2">Cytoplasm</location>
        <location evidence="2">Cytoskeleton</location>
        <location evidence="2">Spindle</location>
    </subcellularLocation>
    <subcellularLocation>
        <location evidence="1">Nucleus</location>
    </subcellularLocation>
</comment>
<sequence>MSKPLDTLDLAALTLDRGGSQDTEGLFASPSTKSQQTSGQTPQSAAPFAHKQSHDRVPSKQEDAAERDARLRAELEQLRAVNRTIEGVTASLAKAKANMATVDKTVNSASNLLTTWTRILSQTEHNQRLILNPDWQGASRDLEDIGNDELRAQQEADRKAQEDQRRHEEAARRAEEEERRKAAVSAAASNRPGSGVGRRGSIKSVRGTRASQMRAGHAAAQSSRGRGTGASTSASVVRGSGIGRGTSAGTRGRGRGVG</sequence>
<dbReference type="InterPro" id="IPR013960">
    <property type="entry name" value="DASH_Duo1"/>
</dbReference>
<dbReference type="OrthoDB" id="5599235at2759"/>
<evidence type="ECO:0000256" key="12">
    <source>
        <dbReference type="ARBA" id="ARBA00023054"/>
    </source>
</evidence>
<evidence type="ECO:0000256" key="5">
    <source>
        <dbReference type="ARBA" id="ARBA00022454"/>
    </source>
</evidence>
<evidence type="ECO:0000256" key="13">
    <source>
        <dbReference type="ARBA" id="ARBA00023212"/>
    </source>
</evidence>
<dbReference type="GO" id="GO:0000278">
    <property type="term" value="P:mitotic cell cycle"/>
    <property type="evidence" value="ECO:0007669"/>
    <property type="project" value="InterPro"/>
</dbReference>
<dbReference type="PANTHER" id="PTHR28216:SF1">
    <property type="entry name" value="DASH COMPLEX SUBUNIT DUO1"/>
    <property type="match status" value="1"/>
</dbReference>
<evidence type="ECO:0000256" key="3">
    <source>
        <dbReference type="ARBA" id="ARBA00004629"/>
    </source>
</evidence>
<dbReference type="GO" id="GO:0007059">
    <property type="term" value="P:chromosome segregation"/>
    <property type="evidence" value="ECO:0007669"/>
    <property type="project" value="UniProtKB-KW"/>
</dbReference>
<keyword evidence="14" id="KW-0539">Nucleus</keyword>
<feature type="compositionally biased region" description="Basic and acidic residues" evidence="19">
    <location>
        <begin position="153"/>
        <end position="181"/>
    </location>
</feature>
<evidence type="ECO:0000256" key="2">
    <source>
        <dbReference type="ARBA" id="ARBA00004186"/>
    </source>
</evidence>
<protein>
    <recommendedName>
        <fullName evidence="17">DASH complex subunit DUO1</fullName>
    </recommendedName>
    <alternativeName>
        <fullName evidence="18">Outer kinetochore protein DUO1</fullName>
    </alternativeName>
</protein>
<evidence type="ECO:0000256" key="16">
    <source>
        <dbReference type="ARBA" id="ARBA00023328"/>
    </source>
</evidence>
<evidence type="ECO:0000256" key="8">
    <source>
        <dbReference type="ARBA" id="ARBA00022701"/>
    </source>
</evidence>
<evidence type="ECO:0000256" key="11">
    <source>
        <dbReference type="ARBA" id="ARBA00022838"/>
    </source>
</evidence>
<dbReference type="GO" id="GO:0051301">
    <property type="term" value="P:cell division"/>
    <property type="evidence" value="ECO:0007669"/>
    <property type="project" value="UniProtKB-KW"/>
</dbReference>
<reference evidence="20" key="1">
    <citation type="journal article" date="2020" name="Stud. Mycol.">
        <title>101 Dothideomycetes genomes: a test case for predicting lifestyles and emergence of pathogens.</title>
        <authorList>
            <person name="Haridas S."/>
            <person name="Albert R."/>
            <person name="Binder M."/>
            <person name="Bloem J."/>
            <person name="Labutti K."/>
            <person name="Salamov A."/>
            <person name="Andreopoulos B."/>
            <person name="Baker S."/>
            <person name="Barry K."/>
            <person name="Bills G."/>
            <person name="Bluhm B."/>
            <person name="Cannon C."/>
            <person name="Castanera R."/>
            <person name="Culley D."/>
            <person name="Daum C."/>
            <person name="Ezra D."/>
            <person name="Gonzalez J."/>
            <person name="Henrissat B."/>
            <person name="Kuo A."/>
            <person name="Liang C."/>
            <person name="Lipzen A."/>
            <person name="Lutzoni F."/>
            <person name="Magnuson J."/>
            <person name="Mondo S."/>
            <person name="Nolan M."/>
            <person name="Ohm R."/>
            <person name="Pangilinan J."/>
            <person name="Park H.-J."/>
            <person name="Ramirez L."/>
            <person name="Alfaro M."/>
            <person name="Sun H."/>
            <person name="Tritt A."/>
            <person name="Yoshinaga Y."/>
            <person name="Zwiers L.-H."/>
            <person name="Turgeon B."/>
            <person name="Goodwin S."/>
            <person name="Spatafora J."/>
            <person name="Crous P."/>
            <person name="Grigoriev I."/>
        </authorList>
    </citation>
    <scope>NUCLEOTIDE SEQUENCE</scope>
    <source>
        <strain evidence="20">CBS 116435</strain>
    </source>
</reference>
<evidence type="ECO:0000256" key="1">
    <source>
        <dbReference type="ARBA" id="ARBA00004123"/>
    </source>
</evidence>